<evidence type="ECO:0000256" key="7">
    <source>
        <dbReference type="PROSITE-ProRule" id="PRU01250"/>
    </source>
</evidence>
<dbReference type="GO" id="GO:0006508">
    <property type="term" value="P:proteolysis"/>
    <property type="evidence" value="ECO:0007669"/>
    <property type="project" value="UniProtKB-KW"/>
</dbReference>
<dbReference type="Pfam" id="PF10431">
    <property type="entry name" value="ClpB_D2-small"/>
    <property type="match status" value="1"/>
</dbReference>
<evidence type="ECO:0000256" key="1">
    <source>
        <dbReference type="ARBA" id="ARBA00022723"/>
    </source>
</evidence>
<dbReference type="RefSeq" id="WP_087210881.1">
    <property type="nucleotide sequence ID" value="NZ_CP173660.1"/>
</dbReference>
<evidence type="ECO:0000256" key="4">
    <source>
        <dbReference type="ARBA" id="ARBA00022840"/>
    </source>
</evidence>
<keyword evidence="1 6" id="KW-0479">Metal-binding</keyword>
<protein>
    <recommendedName>
        <fullName evidence="6">ATP-dependent Clp protease ATP-binding subunit ClpX</fullName>
    </recommendedName>
</protein>
<dbReference type="GO" id="GO:0008233">
    <property type="term" value="F:peptidase activity"/>
    <property type="evidence" value="ECO:0007669"/>
    <property type="project" value="UniProtKB-KW"/>
</dbReference>
<feature type="binding site" evidence="6 7">
    <location>
        <position position="33"/>
    </location>
    <ligand>
        <name>Zn(2+)</name>
        <dbReference type="ChEBI" id="CHEBI:29105"/>
    </ligand>
</feature>
<name>A0ABS7L5Q6_9FIRM</name>
<evidence type="ECO:0000256" key="5">
    <source>
        <dbReference type="ARBA" id="ARBA00023186"/>
    </source>
</evidence>
<dbReference type="InterPro" id="IPR050052">
    <property type="entry name" value="ATP-dep_Clp_protease_ClpX"/>
</dbReference>
<dbReference type="HAMAP" id="MF_00175">
    <property type="entry name" value="ClpX"/>
    <property type="match status" value="1"/>
</dbReference>
<keyword evidence="3 6" id="KW-0862">Zinc</keyword>
<keyword evidence="4 6" id="KW-0067">ATP-binding</keyword>
<keyword evidence="5 6" id="KW-0143">Chaperone</keyword>
<dbReference type="NCBIfam" id="TIGR00382">
    <property type="entry name" value="clpX"/>
    <property type="match status" value="1"/>
</dbReference>
<dbReference type="SUPFAM" id="SSF57716">
    <property type="entry name" value="Glucocorticoid receptor-like (DNA-binding domain)"/>
    <property type="match status" value="1"/>
</dbReference>
<keyword evidence="10" id="KW-1185">Reference proteome</keyword>
<evidence type="ECO:0000313" key="10">
    <source>
        <dbReference type="Proteomes" id="UP000779049"/>
    </source>
</evidence>
<keyword evidence="9" id="KW-0645">Protease</keyword>
<comment type="caution">
    <text evidence="9">The sequence shown here is derived from an EMBL/GenBank/DDBJ whole genome shotgun (WGS) entry which is preliminary data.</text>
</comment>
<dbReference type="Gene3D" id="1.10.8.60">
    <property type="match status" value="1"/>
</dbReference>
<dbReference type="EMBL" id="VIRV01000004">
    <property type="protein sequence ID" value="MBY0758378.1"/>
    <property type="molecule type" value="Genomic_DNA"/>
</dbReference>
<dbReference type="InterPro" id="IPR027417">
    <property type="entry name" value="P-loop_NTPase"/>
</dbReference>
<feature type="binding site" evidence="6 7">
    <location>
        <position position="10"/>
    </location>
    <ligand>
        <name>Zn(2+)</name>
        <dbReference type="ChEBI" id="CHEBI:29105"/>
    </ligand>
</feature>
<dbReference type="NCBIfam" id="NF003745">
    <property type="entry name" value="PRK05342.1"/>
    <property type="match status" value="1"/>
</dbReference>
<dbReference type="PANTHER" id="PTHR48102:SF7">
    <property type="entry name" value="ATP-DEPENDENT CLP PROTEASE ATP-BINDING SUBUNIT CLPX-LIKE, MITOCHONDRIAL"/>
    <property type="match status" value="1"/>
</dbReference>
<dbReference type="InterPro" id="IPR003593">
    <property type="entry name" value="AAA+_ATPase"/>
</dbReference>
<dbReference type="InterPro" id="IPR004487">
    <property type="entry name" value="Clp_protease_ATP-bd_su_ClpX"/>
</dbReference>
<gene>
    <name evidence="6 9" type="primary">clpX</name>
    <name evidence="9" type="ORF">FLB61_04600</name>
</gene>
<dbReference type="InterPro" id="IPR059188">
    <property type="entry name" value="Znf_CLPX-like"/>
</dbReference>
<dbReference type="InterPro" id="IPR038366">
    <property type="entry name" value="Znf_CppX_C4_sf"/>
</dbReference>
<keyword evidence="2 6" id="KW-0547">Nucleotide-binding</keyword>
<comment type="subunit">
    <text evidence="6">Component of the ClpX-ClpP complex. Forms a hexameric ring that, in the presence of ATP, binds to fourteen ClpP subunits assembled into a disk-like structure with a central cavity, resembling the structure of eukaryotic proteasomes.</text>
</comment>
<accession>A0ABS7L5Q6</accession>
<feature type="binding site" evidence="6 7">
    <location>
        <position position="36"/>
    </location>
    <ligand>
        <name>Zn(2+)</name>
        <dbReference type="ChEBI" id="CHEBI:29105"/>
    </ligand>
</feature>
<comment type="similarity">
    <text evidence="6 7">Belongs to the ClpX chaperone family.</text>
</comment>
<feature type="binding site" evidence="6">
    <location>
        <begin position="117"/>
        <end position="124"/>
    </location>
    <ligand>
        <name>ATP</name>
        <dbReference type="ChEBI" id="CHEBI:30616"/>
    </ligand>
</feature>
<proteinExistence type="inferred from homology"/>
<dbReference type="Gene3D" id="6.20.220.10">
    <property type="entry name" value="ClpX chaperone, C4-type zinc finger domain"/>
    <property type="match status" value="1"/>
</dbReference>
<evidence type="ECO:0000256" key="6">
    <source>
        <dbReference type="HAMAP-Rule" id="MF_00175"/>
    </source>
</evidence>
<dbReference type="InterPro" id="IPR010603">
    <property type="entry name" value="Znf_CppX_C4"/>
</dbReference>
<dbReference type="InterPro" id="IPR003959">
    <property type="entry name" value="ATPase_AAA_core"/>
</dbReference>
<feature type="binding site" evidence="6 7">
    <location>
        <position position="13"/>
    </location>
    <ligand>
        <name>Zn(2+)</name>
        <dbReference type="ChEBI" id="CHEBI:29105"/>
    </ligand>
</feature>
<dbReference type="Gene3D" id="3.40.50.300">
    <property type="entry name" value="P-loop containing nucleotide triphosphate hydrolases"/>
    <property type="match status" value="1"/>
</dbReference>
<dbReference type="InterPro" id="IPR019489">
    <property type="entry name" value="Clp_ATPase_C"/>
</dbReference>
<sequence length="416" mass="45880">MALKEDVVRCSFCNKTQSQVRKLIAGPNGAYICDECIEICAEIIEEEFEYENENSGLADINLLKPEEIKSFLDDYVIGQEEAKKVLSVAVYNHYKRIKAEKDLGVELQKSNILMLGPTGSGKTLLAQTLAKVLNVPFAIADATTLTEAGYVGEDVENILLKIIQAADGDIEKAEYGIIYIDEIDKITRKSENPSITRDVSGEGVQQALLKIVEGTIASVPPQGGRKHPHQELYQIDTSNILFICGGAFEGIDKIIEKRIDQKSIGFNADIASKHEDNLDRLLNQVLPQDLVKYGLIPEFVGRVPVVVALESLDRDALIKILTEPKSAIVKQYQKLLELDGVDLKFDTAALEAIADRSIARKTGARGLRAIMENIMMDIMYRAPSDESLKTCIITKEVVDGTGLPKTEHIETESESA</sequence>
<dbReference type="PROSITE" id="PS51902">
    <property type="entry name" value="CLPX_ZB"/>
    <property type="match status" value="1"/>
</dbReference>
<reference evidence="9 10" key="1">
    <citation type="journal article" date="2020" name="New Microbes New Infect">
        <title>Sellimonas caecigallum sp. nov., description and genome sequence of a new member of the Sellimonas genus isolated from the cecum of feral chicken.</title>
        <authorList>
            <person name="Wongkuna S."/>
            <person name="Ghimire S."/>
            <person name="Antony L."/>
            <person name="Chankhamhaengdecha S."/>
            <person name="Janvilisri T."/>
            <person name="Scaria J."/>
        </authorList>
    </citation>
    <scope>NUCLEOTIDE SEQUENCE [LARGE SCALE GENOMIC DNA]</scope>
    <source>
        <strain evidence="9 10">SW451</strain>
    </source>
</reference>
<organism evidence="9 10">
    <name type="scientific">Sellimonas caecigallum</name>
    <dbReference type="NCBI Taxonomy" id="2592333"/>
    <lineage>
        <taxon>Bacteria</taxon>
        <taxon>Bacillati</taxon>
        <taxon>Bacillota</taxon>
        <taxon>Clostridia</taxon>
        <taxon>Lachnospirales</taxon>
        <taxon>Lachnospiraceae</taxon>
        <taxon>Sellimonas</taxon>
    </lineage>
</organism>
<dbReference type="InterPro" id="IPR046425">
    <property type="entry name" value="ClpX_bact"/>
</dbReference>
<dbReference type="Proteomes" id="UP000779049">
    <property type="component" value="Unassembled WGS sequence"/>
</dbReference>
<dbReference type="CDD" id="cd19497">
    <property type="entry name" value="RecA-like_ClpX"/>
    <property type="match status" value="1"/>
</dbReference>
<dbReference type="SMART" id="SM00994">
    <property type="entry name" value="zf-C4_ClpX"/>
    <property type="match status" value="1"/>
</dbReference>
<dbReference type="SUPFAM" id="SSF52540">
    <property type="entry name" value="P-loop containing nucleoside triphosphate hydrolases"/>
    <property type="match status" value="1"/>
</dbReference>
<dbReference type="SMART" id="SM01086">
    <property type="entry name" value="ClpB_D2-small"/>
    <property type="match status" value="1"/>
</dbReference>
<feature type="domain" description="ClpX-type ZB" evidence="8">
    <location>
        <begin position="1"/>
        <end position="52"/>
    </location>
</feature>
<dbReference type="GO" id="GO:0005524">
    <property type="term" value="F:ATP binding"/>
    <property type="evidence" value="ECO:0007669"/>
    <property type="project" value="UniProtKB-KW"/>
</dbReference>
<dbReference type="Pfam" id="PF07724">
    <property type="entry name" value="AAA_2"/>
    <property type="match status" value="1"/>
</dbReference>
<dbReference type="Pfam" id="PF06689">
    <property type="entry name" value="zf-C4_ClpX"/>
    <property type="match status" value="1"/>
</dbReference>
<evidence type="ECO:0000256" key="3">
    <source>
        <dbReference type="ARBA" id="ARBA00022833"/>
    </source>
</evidence>
<evidence type="ECO:0000256" key="2">
    <source>
        <dbReference type="ARBA" id="ARBA00022741"/>
    </source>
</evidence>
<evidence type="ECO:0000259" key="8">
    <source>
        <dbReference type="PROSITE" id="PS51902"/>
    </source>
</evidence>
<keyword evidence="9" id="KW-0378">Hydrolase</keyword>
<comment type="function">
    <text evidence="6">ATP-dependent specificity component of the Clp protease. It directs the protease to specific substrates. Can perform chaperone functions in the absence of ClpP.</text>
</comment>
<dbReference type="SMART" id="SM00382">
    <property type="entry name" value="AAA"/>
    <property type="match status" value="1"/>
</dbReference>
<dbReference type="PANTHER" id="PTHR48102">
    <property type="entry name" value="ATP-DEPENDENT CLP PROTEASE ATP-BINDING SUBUNIT CLPX-LIKE, MITOCHONDRIAL-RELATED"/>
    <property type="match status" value="1"/>
</dbReference>
<evidence type="ECO:0000313" key="9">
    <source>
        <dbReference type="EMBL" id="MBY0758378.1"/>
    </source>
</evidence>